<evidence type="ECO:0000313" key="4">
    <source>
        <dbReference type="Proteomes" id="UP001567538"/>
    </source>
</evidence>
<dbReference type="InterPro" id="IPR008889">
    <property type="entry name" value="VQ"/>
</dbReference>
<dbReference type="PANTHER" id="PTHR33143:SF3">
    <property type="entry name" value="VQ MOTIF-CONTAINING PROTEIN 17-RELATED"/>
    <property type="match status" value="1"/>
</dbReference>
<sequence>MKMQYSCDDKTLGGSSVGIHKNSRTICKEKPKIRIIHIVAPEIIKTDTENFRSLVQRLTGKSSGSLKKGKNNSSLQKKKKKKASDNPNAFLSFMHGVNVTGFPLLQFTSNSQTSTAANMPFF</sequence>
<feature type="domain" description="VQ" evidence="2">
    <location>
        <begin position="38"/>
        <end position="64"/>
    </location>
</feature>
<proteinExistence type="predicted"/>
<feature type="compositionally biased region" description="Low complexity" evidence="1">
    <location>
        <begin position="61"/>
        <end position="75"/>
    </location>
</feature>
<feature type="region of interest" description="Disordered" evidence="1">
    <location>
        <begin position="60"/>
        <end position="87"/>
    </location>
</feature>
<dbReference type="AlphaFoldDB" id="A0ABD1IFU9"/>
<evidence type="ECO:0000259" key="2">
    <source>
        <dbReference type="Pfam" id="PF05678"/>
    </source>
</evidence>
<name>A0ABD1IFU9_SALDI</name>
<protein>
    <recommendedName>
        <fullName evidence="2">VQ domain-containing protein</fullName>
    </recommendedName>
</protein>
<dbReference type="InterPro" id="IPR039607">
    <property type="entry name" value="VQ_8/17/18/20/21/25"/>
</dbReference>
<dbReference type="Proteomes" id="UP001567538">
    <property type="component" value="Unassembled WGS sequence"/>
</dbReference>
<reference evidence="3 4" key="1">
    <citation type="submission" date="2024-06" db="EMBL/GenBank/DDBJ databases">
        <title>A chromosome level genome sequence of Diviner's sage (Salvia divinorum).</title>
        <authorList>
            <person name="Ford S.A."/>
            <person name="Ro D.-K."/>
            <person name="Ness R.W."/>
            <person name="Phillips M.A."/>
        </authorList>
    </citation>
    <scope>NUCLEOTIDE SEQUENCE [LARGE SCALE GENOMIC DNA]</scope>
    <source>
        <strain evidence="3">SAF-2024a</strain>
        <tissue evidence="3">Leaf</tissue>
    </source>
</reference>
<dbReference type="EMBL" id="JBEAFC010000002">
    <property type="protein sequence ID" value="KAL1567290.1"/>
    <property type="molecule type" value="Genomic_DNA"/>
</dbReference>
<organism evidence="3 4">
    <name type="scientific">Salvia divinorum</name>
    <name type="common">Maria pastora</name>
    <name type="synonym">Diviner's sage</name>
    <dbReference type="NCBI Taxonomy" id="28513"/>
    <lineage>
        <taxon>Eukaryota</taxon>
        <taxon>Viridiplantae</taxon>
        <taxon>Streptophyta</taxon>
        <taxon>Embryophyta</taxon>
        <taxon>Tracheophyta</taxon>
        <taxon>Spermatophyta</taxon>
        <taxon>Magnoliopsida</taxon>
        <taxon>eudicotyledons</taxon>
        <taxon>Gunneridae</taxon>
        <taxon>Pentapetalae</taxon>
        <taxon>asterids</taxon>
        <taxon>lamiids</taxon>
        <taxon>Lamiales</taxon>
        <taxon>Lamiaceae</taxon>
        <taxon>Nepetoideae</taxon>
        <taxon>Mentheae</taxon>
        <taxon>Salviinae</taxon>
        <taxon>Salvia</taxon>
        <taxon>Salvia subgen. Calosphace</taxon>
    </lineage>
</organism>
<dbReference type="Pfam" id="PF05678">
    <property type="entry name" value="VQ"/>
    <property type="match status" value="1"/>
</dbReference>
<keyword evidence="4" id="KW-1185">Reference proteome</keyword>
<comment type="caution">
    <text evidence="3">The sequence shown here is derived from an EMBL/GenBank/DDBJ whole genome shotgun (WGS) entry which is preliminary data.</text>
</comment>
<dbReference type="PANTHER" id="PTHR33143">
    <property type="entry name" value="F16F4.1 PROTEIN-RELATED"/>
    <property type="match status" value="1"/>
</dbReference>
<evidence type="ECO:0000256" key="1">
    <source>
        <dbReference type="SAM" id="MobiDB-lite"/>
    </source>
</evidence>
<accession>A0ABD1IFU9</accession>
<gene>
    <name evidence="3" type="ORF">AAHA92_02783</name>
</gene>
<evidence type="ECO:0000313" key="3">
    <source>
        <dbReference type="EMBL" id="KAL1567290.1"/>
    </source>
</evidence>